<sequence>MPQMSPMLWLVLLNFSLINLMLVLITVYFYWTPFTLMNFMKIKYNYKFKLKW</sequence>
<protein>
    <submittedName>
        <fullName evidence="2">ATP synthase F0 subunit 8</fullName>
    </submittedName>
</protein>
<gene>
    <name evidence="2" type="primary">ATP8</name>
</gene>
<evidence type="ECO:0000256" key="1">
    <source>
        <dbReference type="SAM" id="Phobius"/>
    </source>
</evidence>
<dbReference type="EMBL" id="KF696669">
    <property type="protein sequence ID" value="AHB23641.1"/>
    <property type="molecule type" value="Genomic_DNA"/>
</dbReference>
<reference evidence="2" key="1">
    <citation type="journal article" date="2014" name="Mol. Biol. Rep.">
        <title>Complete mitochondrial genomes of Ceratobaeus sp. and Idris sp. (Hymenoptera: Scelionidae): shared gene rearrangements as potential phylogenetic markers at the tribal level.</title>
        <authorList>
            <person name="Mao M."/>
            <person name="Dowton M."/>
        </authorList>
    </citation>
    <scope>NUCLEOTIDE SEQUENCE</scope>
</reference>
<proteinExistence type="predicted"/>
<keyword evidence="2" id="KW-0496">Mitochondrion</keyword>
<feature type="transmembrane region" description="Helical" evidence="1">
    <location>
        <begin position="7"/>
        <end position="31"/>
    </location>
</feature>
<keyword evidence="1" id="KW-1133">Transmembrane helix</keyword>
<accession>A0A067YFY4</accession>
<organism evidence="2">
    <name type="scientific">Ceratobaeus sp. MM-2013</name>
    <dbReference type="NCBI Taxonomy" id="1429432"/>
    <lineage>
        <taxon>Eukaryota</taxon>
        <taxon>Metazoa</taxon>
        <taxon>Ecdysozoa</taxon>
        <taxon>Arthropoda</taxon>
        <taxon>Hexapoda</taxon>
        <taxon>Insecta</taxon>
        <taxon>Pterygota</taxon>
        <taxon>Neoptera</taxon>
        <taxon>Endopterygota</taxon>
        <taxon>Hymenoptera</taxon>
        <taxon>Apocrita</taxon>
        <taxon>Proctotrupomorpha</taxon>
        <taxon>Platygastroidea</taxon>
        <taxon>Scelionidae</taxon>
        <taxon>Scelioninae</taxon>
        <taxon>Ceratobaeus</taxon>
    </lineage>
</organism>
<geneLocation type="mitochondrion" evidence="2"/>
<keyword evidence="1" id="KW-0472">Membrane</keyword>
<keyword evidence="1" id="KW-0812">Transmembrane</keyword>
<name>A0A067YFY4_9HYME</name>
<dbReference type="AlphaFoldDB" id="A0A067YFY4"/>
<evidence type="ECO:0000313" key="2">
    <source>
        <dbReference type="EMBL" id="AHB23641.1"/>
    </source>
</evidence>